<dbReference type="GO" id="GO:0052689">
    <property type="term" value="F:carboxylic ester hydrolase activity"/>
    <property type="evidence" value="ECO:0007669"/>
    <property type="project" value="TreeGrafter"/>
</dbReference>
<name>A0A167YG66_CORFA</name>
<dbReference type="PANTHER" id="PTHR10655">
    <property type="entry name" value="LYSOPHOSPHOLIPASE-RELATED"/>
    <property type="match status" value="1"/>
</dbReference>
<dbReference type="GO" id="GO:0005737">
    <property type="term" value="C:cytoplasm"/>
    <property type="evidence" value="ECO:0007669"/>
    <property type="project" value="TreeGrafter"/>
</dbReference>
<evidence type="ECO:0000256" key="1">
    <source>
        <dbReference type="ARBA" id="ARBA00006499"/>
    </source>
</evidence>
<dbReference type="STRING" id="1081104.A0A167YG66"/>
<evidence type="ECO:0000313" key="3">
    <source>
        <dbReference type="EMBL" id="OAA66285.1"/>
    </source>
</evidence>
<dbReference type="RefSeq" id="XP_018705309.1">
    <property type="nucleotide sequence ID" value="XM_018847729.1"/>
</dbReference>
<evidence type="ECO:0000313" key="4">
    <source>
        <dbReference type="Proteomes" id="UP000076744"/>
    </source>
</evidence>
<reference evidence="3 4" key="1">
    <citation type="journal article" date="2016" name="Genome Biol. Evol.">
        <title>Divergent and convergent evolution of fungal pathogenicity.</title>
        <authorList>
            <person name="Shang Y."/>
            <person name="Xiao G."/>
            <person name="Zheng P."/>
            <person name="Cen K."/>
            <person name="Zhan S."/>
            <person name="Wang C."/>
        </authorList>
    </citation>
    <scope>NUCLEOTIDE SEQUENCE [LARGE SCALE GENOMIC DNA]</scope>
    <source>
        <strain evidence="3 4">ARSEF 2679</strain>
    </source>
</reference>
<dbReference type="OrthoDB" id="2418081at2759"/>
<proteinExistence type="inferred from homology"/>
<dbReference type="Proteomes" id="UP000076744">
    <property type="component" value="Unassembled WGS sequence"/>
</dbReference>
<dbReference type="Gene3D" id="3.40.50.1820">
    <property type="entry name" value="alpha/beta hydrolase"/>
    <property type="match status" value="1"/>
</dbReference>
<feature type="domain" description="Phospholipase/carboxylesterase/thioesterase" evidence="2">
    <location>
        <begin position="60"/>
        <end position="241"/>
    </location>
</feature>
<dbReference type="GO" id="GO:0008474">
    <property type="term" value="F:palmitoyl-(protein) hydrolase activity"/>
    <property type="evidence" value="ECO:0007669"/>
    <property type="project" value="TreeGrafter"/>
</dbReference>
<comment type="similarity">
    <text evidence="1">Belongs to the AB hydrolase superfamily. AB hydrolase 2 family.</text>
</comment>
<dbReference type="EMBL" id="AZHB01000008">
    <property type="protein sequence ID" value="OAA66285.1"/>
    <property type="molecule type" value="Genomic_DNA"/>
</dbReference>
<accession>A0A167YG66</accession>
<dbReference type="InterPro" id="IPR050565">
    <property type="entry name" value="LYPA1-2/EST-like"/>
</dbReference>
<dbReference type="GeneID" id="30020415"/>
<dbReference type="AlphaFoldDB" id="A0A167YG66"/>
<keyword evidence="4" id="KW-1185">Reference proteome</keyword>
<dbReference type="Pfam" id="PF02230">
    <property type="entry name" value="Abhydrolase_2"/>
    <property type="match status" value="1"/>
</dbReference>
<protein>
    <submittedName>
        <fullName evidence="3">Phospholipase/carboxylesterase</fullName>
    </submittedName>
</protein>
<comment type="caution">
    <text evidence="3">The sequence shown here is derived from an EMBL/GenBank/DDBJ whole genome shotgun (WGS) entry which is preliminary data.</text>
</comment>
<dbReference type="InterPro" id="IPR029058">
    <property type="entry name" value="AB_hydrolase_fold"/>
</dbReference>
<organism evidence="3 4">
    <name type="scientific">Cordyceps fumosorosea (strain ARSEF 2679)</name>
    <name type="common">Isaria fumosorosea</name>
    <dbReference type="NCBI Taxonomy" id="1081104"/>
    <lineage>
        <taxon>Eukaryota</taxon>
        <taxon>Fungi</taxon>
        <taxon>Dikarya</taxon>
        <taxon>Ascomycota</taxon>
        <taxon>Pezizomycotina</taxon>
        <taxon>Sordariomycetes</taxon>
        <taxon>Hypocreomycetidae</taxon>
        <taxon>Hypocreales</taxon>
        <taxon>Cordycipitaceae</taxon>
        <taxon>Cordyceps</taxon>
    </lineage>
</organism>
<dbReference type="PANTHER" id="PTHR10655:SF63">
    <property type="entry name" value="PHOSPHOLIPASE_CARBOXYLESTERASE_THIOESTERASE DOMAIN-CONTAINING PROTEIN"/>
    <property type="match status" value="1"/>
</dbReference>
<dbReference type="InterPro" id="IPR003140">
    <property type="entry name" value="PLipase/COase/thioEstase"/>
</dbReference>
<evidence type="ECO:0000259" key="2">
    <source>
        <dbReference type="Pfam" id="PF02230"/>
    </source>
</evidence>
<sequence>MDPNTHVHGPAPGHDHACTIIFLHGRDSTAQELASELFESEASPNTATTDDQDLTLPGLLPSARWVFPSAPILRSQRFDIDMSQWFDMWYVEDPEEQPDIQRSGLDQSMQTLRAVIEAEEKLITRDSMFVCGVSQGFATVVSQLIGGNEGGFAGLIGLCSWLPFAVEVEMMAPPAKLKSTPIFLGHALDDEVVPIKNGQRMRNVLSQNLELRVEWNVYEDGGHWINEPQGVDDIVSFIKANLKQ</sequence>
<dbReference type="SUPFAM" id="SSF53474">
    <property type="entry name" value="alpha/beta-Hydrolases"/>
    <property type="match status" value="1"/>
</dbReference>
<gene>
    <name evidence="3" type="ORF">ISF_04123</name>
</gene>